<sequence>MRSIHLALLACLLLSACGGVDPDSPEGLRQSLFKQMLKTSEELGGMLRGRIRYDERRFAEGARHLDELASQPWQHFPQVDADQRSTARPEVWQQQAHFQQLADELESATAALLRVATQADVARGDLQAPLQRVESACKTCHESFRAY</sequence>
<keyword evidence="3 6" id="KW-0479">Metal-binding</keyword>
<feature type="binding site" description="axial binding residue" evidence="6">
    <location>
        <position position="141"/>
    </location>
    <ligand>
        <name>heme c</name>
        <dbReference type="ChEBI" id="CHEBI:61717"/>
    </ligand>
    <ligandPart>
        <name>Fe</name>
        <dbReference type="ChEBI" id="CHEBI:18248"/>
    </ligandPart>
</feature>
<comment type="PTM">
    <text evidence="7">Binds 1 heme group per subunit.</text>
</comment>
<dbReference type="GO" id="GO:0005506">
    <property type="term" value="F:iron ion binding"/>
    <property type="evidence" value="ECO:0007669"/>
    <property type="project" value="InterPro"/>
</dbReference>
<dbReference type="Proteomes" id="UP000293172">
    <property type="component" value="Unassembled WGS sequence"/>
</dbReference>
<keyword evidence="1" id="KW-0813">Transport</keyword>
<dbReference type="Proteomes" id="UP000291334">
    <property type="component" value="Unassembled WGS sequence"/>
</dbReference>
<evidence type="ECO:0000256" key="4">
    <source>
        <dbReference type="ARBA" id="ARBA00022982"/>
    </source>
</evidence>
<dbReference type="OrthoDB" id="5520910at2"/>
<keyword evidence="10" id="KW-1185">Reference proteome</keyword>
<organism evidence="8 11">
    <name type="scientific">Phytopseudomonas dryadis</name>
    <dbReference type="NCBI Taxonomy" id="2487520"/>
    <lineage>
        <taxon>Bacteria</taxon>
        <taxon>Pseudomonadati</taxon>
        <taxon>Pseudomonadota</taxon>
        <taxon>Gammaproteobacteria</taxon>
        <taxon>Pseudomonadales</taxon>
        <taxon>Pseudomonadaceae</taxon>
        <taxon>Phytopseudomonas</taxon>
    </lineage>
</organism>
<evidence type="ECO:0000256" key="3">
    <source>
        <dbReference type="ARBA" id="ARBA00022723"/>
    </source>
</evidence>
<dbReference type="PIRSF" id="PIRSF000027">
    <property type="entry name" value="Cytc_c_prime"/>
    <property type="match status" value="1"/>
</dbReference>
<dbReference type="PROSITE" id="PS51009">
    <property type="entry name" value="CYTCII"/>
    <property type="match status" value="1"/>
</dbReference>
<reference evidence="10 11" key="1">
    <citation type="submission" date="2018-06" db="EMBL/GenBank/DDBJ databases">
        <title>Three novel Pseudomonas species isolated from symptomatic oak.</title>
        <authorList>
            <person name="Bueno-Gonzalez V."/>
            <person name="Brady C."/>
        </authorList>
    </citation>
    <scope>NUCLEOTIDE SEQUENCE [LARGE SCALE GENOMIC DNA]</scope>
    <source>
        <strain evidence="9 10">P26B</strain>
        <strain evidence="8 11">P6B</strain>
    </source>
</reference>
<protein>
    <submittedName>
        <fullName evidence="8">Cytochrome C</fullName>
    </submittedName>
</protein>
<dbReference type="InterPro" id="IPR010980">
    <property type="entry name" value="Cyt_c/b562"/>
</dbReference>
<keyword evidence="2 7" id="KW-0349">Heme</keyword>
<dbReference type="Pfam" id="PF01322">
    <property type="entry name" value="Cytochrom_C_2"/>
    <property type="match status" value="1"/>
</dbReference>
<name>A0A4Q9QV93_9GAMM</name>
<evidence type="ECO:0000313" key="9">
    <source>
        <dbReference type="EMBL" id="TBV01929.1"/>
    </source>
</evidence>
<evidence type="ECO:0000256" key="2">
    <source>
        <dbReference type="ARBA" id="ARBA00022617"/>
    </source>
</evidence>
<gene>
    <name evidence="9" type="ORF">DNK34_20155</name>
    <name evidence="8" type="ORF">DNK44_19980</name>
</gene>
<dbReference type="SUPFAM" id="SSF47175">
    <property type="entry name" value="Cytochromes"/>
    <property type="match status" value="1"/>
</dbReference>
<evidence type="ECO:0000313" key="11">
    <source>
        <dbReference type="Proteomes" id="UP000293172"/>
    </source>
</evidence>
<evidence type="ECO:0000313" key="8">
    <source>
        <dbReference type="EMBL" id="TBU87665.1"/>
    </source>
</evidence>
<dbReference type="GO" id="GO:0042597">
    <property type="term" value="C:periplasmic space"/>
    <property type="evidence" value="ECO:0007669"/>
    <property type="project" value="InterPro"/>
</dbReference>
<keyword evidence="4" id="KW-0249">Electron transport</keyword>
<feature type="binding site" description="covalent" evidence="7">
    <location>
        <position position="140"/>
    </location>
    <ligand>
        <name>heme c</name>
        <dbReference type="ChEBI" id="CHEBI:61717"/>
    </ligand>
</feature>
<dbReference type="GO" id="GO:0022900">
    <property type="term" value="P:electron transport chain"/>
    <property type="evidence" value="ECO:0007669"/>
    <property type="project" value="InterPro"/>
</dbReference>
<feature type="binding site" description="covalent" evidence="7">
    <location>
        <position position="137"/>
    </location>
    <ligand>
        <name>heme c</name>
        <dbReference type="ChEBI" id="CHEBI:61717"/>
    </ligand>
</feature>
<evidence type="ECO:0000313" key="10">
    <source>
        <dbReference type="Proteomes" id="UP000291334"/>
    </source>
</evidence>
<dbReference type="EMBL" id="QJUM01000027">
    <property type="protein sequence ID" value="TBV01929.1"/>
    <property type="molecule type" value="Genomic_DNA"/>
</dbReference>
<dbReference type="InterPro" id="IPR012127">
    <property type="entry name" value="Cyt_c_prime"/>
</dbReference>
<dbReference type="PROSITE" id="PS51257">
    <property type="entry name" value="PROKAR_LIPOPROTEIN"/>
    <property type="match status" value="1"/>
</dbReference>
<proteinExistence type="predicted"/>
<dbReference type="Gene3D" id="1.20.120.10">
    <property type="entry name" value="Cytochrome c/b562"/>
    <property type="match status" value="1"/>
</dbReference>
<keyword evidence="5 6" id="KW-0408">Iron</keyword>
<dbReference type="RefSeq" id="WP_131177283.1">
    <property type="nucleotide sequence ID" value="NZ_QJUL01000036.1"/>
</dbReference>
<dbReference type="GO" id="GO:0009055">
    <property type="term" value="F:electron transfer activity"/>
    <property type="evidence" value="ECO:0007669"/>
    <property type="project" value="InterPro"/>
</dbReference>
<evidence type="ECO:0000256" key="6">
    <source>
        <dbReference type="PIRSR" id="PIRSR000027-1"/>
    </source>
</evidence>
<evidence type="ECO:0000256" key="7">
    <source>
        <dbReference type="PIRSR" id="PIRSR000027-2"/>
    </source>
</evidence>
<dbReference type="AlphaFoldDB" id="A0A4Q9QV93"/>
<dbReference type="InterPro" id="IPR002321">
    <property type="entry name" value="Cyt_c_II"/>
</dbReference>
<evidence type="ECO:0000256" key="5">
    <source>
        <dbReference type="ARBA" id="ARBA00023004"/>
    </source>
</evidence>
<accession>A0A4Q9QV93</accession>
<dbReference type="EMBL" id="QJUL01000036">
    <property type="protein sequence ID" value="TBU87665.1"/>
    <property type="molecule type" value="Genomic_DNA"/>
</dbReference>
<dbReference type="GO" id="GO:0020037">
    <property type="term" value="F:heme binding"/>
    <property type="evidence" value="ECO:0007669"/>
    <property type="project" value="InterPro"/>
</dbReference>
<comment type="caution">
    <text evidence="8">The sequence shown here is derived from an EMBL/GenBank/DDBJ whole genome shotgun (WGS) entry which is preliminary data.</text>
</comment>
<evidence type="ECO:0000256" key="1">
    <source>
        <dbReference type="ARBA" id="ARBA00022448"/>
    </source>
</evidence>